<dbReference type="InterPro" id="IPR029016">
    <property type="entry name" value="GAF-like_dom_sf"/>
</dbReference>
<dbReference type="RefSeq" id="WP_229680426.1">
    <property type="nucleotide sequence ID" value="NZ_BAAAHC010000020.1"/>
</dbReference>
<feature type="domain" description="GAF" evidence="1">
    <location>
        <begin position="106"/>
        <end position="216"/>
    </location>
</feature>
<dbReference type="Gene3D" id="3.30.450.40">
    <property type="match status" value="1"/>
</dbReference>
<dbReference type="Proteomes" id="UP001500220">
    <property type="component" value="Unassembled WGS sequence"/>
</dbReference>
<reference evidence="2" key="4">
    <citation type="submission" date="2023-12" db="EMBL/GenBank/DDBJ databases">
        <authorList>
            <person name="Sun Q."/>
            <person name="Inoue M."/>
        </authorList>
    </citation>
    <scope>NUCLEOTIDE SEQUENCE</scope>
    <source>
        <strain evidence="2">JCM 10664</strain>
    </source>
</reference>
<evidence type="ECO:0000313" key="5">
    <source>
        <dbReference type="Proteomes" id="UP001500220"/>
    </source>
</evidence>
<dbReference type="Proteomes" id="UP000597989">
    <property type="component" value="Unassembled WGS sequence"/>
</dbReference>
<name>A0A917NI55_9PSEU</name>
<evidence type="ECO:0000313" key="4">
    <source>
        <dbReference type="Proteomes" id="UP000597989"/>
    </source>
</evidence>
<sequence>MRTDQLDVALPAGTDLREYARVLARAREAALAGRRPGTAPRRVIEESWWRARDHGVDPDRGAAAPSLGPDEVEHRRATCGLTESALATLRRGLVGIADKAAHIMVITDADGRVLWREGSRTVRRQADRLGFAEGATWAESVVGTNAIGTALVARRPLQVYSTEHYVQTHHPWTCSAAPIRDVRTGWVLGAVDVSGPAATAHPSTLALVDAVARLAESQQRQEHLAELDRLRGIAAPLLARIDGRALVTDPHGWVAASVGLSPVERVLLPDEPGDHQVWLPTLGLCAVEPLPGGFLVRPAEGESPSPVRAVLDVRHPTRPRLTLHQDSGVWTHSLSPRHAEILFVLARHPAGRTAAELAADLFGDPSRTITVRAEMSRLRKQIGRVIDHRPYRFADDVEVTVEQGAEPSAVLPHSSAPALARLRRPDG</sequence>
<dbReference type="EMBL" id="BAAAHC010000020">
    <property type="protein sequence ID" value="GAA0537448.1"/>
    <property type="molecule type" value="Genomic_DNA"/>
</dbReference>
<gene>
    <name evidence="2" type="ORF">GCM10009545_45250</name>
    <name evidence="3" type="ORF">GCM10011581_44250</name>
</gene>
<evidence type="ECO:0000313" key="2">
    <source>
        <dbReference type="EMBL" id="GAA0537448.1"/>
    </source>
</evidence>
<accession>A0A917NI55</accession>
<evidence type="ECO:0000313" key="3">
    <source>
        <dbReference type="EMBL" id="GGJ02223.1"/>
    </source>
</evidence>
<organism evidence="3 4">
    <name type="scientific">Saccharopolyspora thermophila</name>
    <dbReference type="NCBI Taxonomy" id="89367"/>
    <lineage>
        <taxon>Bacteria</taxon>
        <taxon>Bacillati</taxon>
        <taxon>Actinomycetota</taxon>
        <taxon>Actinomycetes</taxon>
        <taxon>Pseudonocardiales</taxon>
        <taxon>Pseudonocardiaceae</taxon>
        <taxon>Saccharopolyspora</taxon>
    </lineage>
</organism>
<dbReference type="Pfam" id="PF01590">
    <property type="entry name" value="GAF"/>
    <property type="match status" value="1"/>
</dbReference>
<comment type="caution">
    <text evidence="3">The sequence shown here is derived from an EMBL/GenBank/DDBJ whole genome shotgun (WGS) entry which is preliminary data.</text>
</comment>
<keyword evidence="5" id="KW-1185">Reference proteome</keyword>
<proteinExistence type="predicted"/>
<protein>
    <submittedName>
        <fullName evidence="2">GAF domain-containing protein</fullName>
    </submittedName>
    <submittedName>
        <fullName evidence="3">Transcriptional regulator</fullName>
    </submittedName>
</protein>
<evidence type="ECO:0000259" key="1">
    <source>
        <dbReference type="Pfam" id="PF01590"/>
    </source>
</evidence>
<reference evidence="2 5" key="2">
    <citation type="journal article" date="2019" name="Int. J. Syst. Evol. Microbiol.">
        <title>The Global Catalogue of Microorganisms (GCM) 10K type strain sequencing project: providing services to taxonomists for standard genome sequencing and annotation.</title>
        <authorList>
            <consortium name="The Broad Institute Genomics Platform"/>
            <consortium name="The Broad Institute Genome Sequencing Center for Infectious Disease"/>
            <person name="Wu L."/>
            <person name="Ma J."/>
        </authorList>
    </citation>
    <scope>NUCLEOTIDE SEQUENCE [LARGE SCALE GENOMIC DNA]</scope>
    <source>
        <strain evidence="2 5">JCM 10664</strain>
    </source>
</reference>
<dbReference type="AlphaFoldDB" id="A0A917NI55"/>
<reference evidence="3" key="3">
    <citation type="submission" date="2020-09" db="EMBL/GenBank/DDBJ databases">
        <authorList>
            <person name="Sun Q."/>
            <person name="Zhou Y."/>
        </authorList>
    </citation>
    <scope>NUCLEOTIDE SEQUENCE</scope>
    <source>
        <strain evidence="3">CGMCC 4.7206</strain>
    </source>
</reference>
<reference evidence="3 4" key="1">
    <citation type="journal article" date="2014" name="Int. J. Syst. Evol. Microbiol.">
        <title>Complete genome sequence of Corynebacterium casei LMG S-19264T (=DSM 44701T), isolated from a smear-ripened cheese.</title>
        <authorList>
            <consortium name="US DOE Joint Genome Institute (JGI-PGF)"/>
            <person name="Walter F."/>
            <person name="Albersmeier A."/>
            <person name="Kalinowski J."/>
            <person name="Ruckert C."/>
        </authorList>
    </citation>
    <scope>NUCLEOTIDE SEQUENCE [LARGE SCALE GENOMIC DNA]</scope>
    <source>
        <strain evidence="3 4">CGMCC 4.7206</strain>
    </source>
</reference>
<dbReference type="InterPro" id="IPR003018">
    <property type="entry name" value="GAF"/>
</dbReference>
<dbReference type="EMBL" id="BMMT01000019">
    <property type="protein sequence ID" value="GGJ02223.1"/>
    <property type="molecule type" value="Genomic_DNA"/>
</dbReference>